<reference evidence="2" key="2">
    <citation type="submission" date="2024-10" db="UniProtKB">
        <authorList>
            <consortium name="EnsemblProtists"/>
        </authorList>
    </citation>
    <scope>IDENTIFICATION</scope>
</reference>
<evidence type="ECO:0000313" key="2">
    <source>
        <dbReference type="EnsemblProtists" id="EOD31236"/>
    </source>
</evidence>
<dbReference type="KEGG" id="ehx:EMIHUDRAFT_232178"/>
<feature type="region of interest" description="Disordered" evidence="1">
    <location>
        <begin position="338"/>
        <end position="386"/>
    </location>
</feature>
<dbReference type="PaxDb" id="2903-EOD31236"/>
<feature type="compositionally biased region" description="Acidic residues" evidence="1">
    <location>
        <begin position="377"/>
        <end position="386"/>
    </location>
</feature>
<feature type="compositionally biased region" description="Basic and acidic residues" evidence="1">
    <location>
        <begin position="367"/>
        <end position="376"/>
    </location>
</feature>
<protein>
    <submittedName>
        <fullName evidence="2">Uncharacterized protein</fullName>
    </submittedName>
</protein>
<dbReference type="GeneID" id="17276509"/>
<organism evidence="2 3">
    <name type="scientific">Emiliania huxleyi (strain CCMP1516)</name>
    <dbReference type="NCBI Taxonomy" id="280463"/>
    <lineage>
        <taxon>Eukaryota</taxon>
        <taxon>Haptista</taxon>
        <taxon>Haptophyta</taxon>
        <taxon>Prymnesiophyceae</taxon>
        <taxon>Isochrysidales</taxon>
        <taxon>Noelaerhabdaceae</taxon>
        <taxon>Emiliania</taxon>
    </lineage>
</organism>
<dbReference type="AlphaFoldDB" id="A0A0D3K651"/>
<proteinExistence type="predicted"/>
<name>A0A0D3K651_EMIH1</name>
<sequence>MASPAFPDHMADQTPCTASEASTDDAERAEAITPAAFYAAAAASALGFGGGRRTVATAVAANKLAWVPHDWSAARNGYENALAGPMQEDVCFHVNAELQAQGHGGPEGHFCVNAAVEMSLLYARGCGLYAQDEFLRDHLEEQDTLLVSVGGNDIALQPLLATLANVGALALTPEAAPAGERTRRADSVLRLTCAACLRPERTCACPLDCPFDADHATCGTAACLRTGLAGWPLGLGYIVDLFRNKVERYVRRLVGKTRPRKVACTPYGWADPALCCLGYNWAPASNRTPPGGVAVVAFPLFEVLDGKTSSDYHSRVEPSSAGGRKMARALVKCAMAPLQPAPRQPPAPHLQPWVETPRSLKVPTPPEPREMERENAQDDGDTDPTC</sequence>
<evidence type="ECO:0000256" key="1">
    <source>
        <dbReference type="SAM" id="MobiDB-lite"/>
    </source>
</evidence>
<dbReference type="RefSeq" id="XP_005783665.1">
    <property type="nucleotide sequence ID" value="XM_005783608.1"/>
</dbReference>
<feature type="compositionally biased region" description="Pro residues" evidence="1">
    <location>
        <begin position="339"/>
        <end position="349"/>
    </location>
</feature>
<evidence type="ECO:0000313" key="3">
    <source>
        <dbReference type="Proteomes" id="UP000013827"/>
    </source>
</evidence>
<reference evidence="3" key="1">
    <citation type="journal article" date="2013" name="Nature">
        <title>Pan genome of the phytoplankton Emiliania underpins its global distribution.</title>
        <authorList>
            <person name="Read B.A."/>
            <person name="Kegel J."/>
            <person name="Klute M.J."/>
            <person name="Kuo A."/>
            <person name="Lefebvre S.C."/>
            <person name="Maumus F."/>
            <person name="Mayer C."/>
            <person name="Miller J."/>
            <person name="Monier A."/>
            <person name="Salamov A."/>
            <person name="Young J."/>
            <person name="Aguilar M."/>
            <person name="Claverie J.M."/>
            <person name="Frickenhaus S."/>
            <person name="Gonzalez K."/>
            <person name="Herman E.K."/>
            <person name="Lin Y.C."/>
            <person name="Napier J."/>
            <person name="Ogata H."/>
            <person name="Sarno A.F."/>
            <person name="Shmutz J."/>
            <person name="Schroeder D."/>
            <person name="de Vargas C."/>
            <person name="Verret F."/>
            <person name="von Dassow P."/>
            <person name="Valentin K."/>
            <person name="Van de Peer Y."/>
            <person name="Wheeler G."/>
            <person name="Dacks J.B."/>
            <person name="Delwiche C.F."/>
            <person name="Dyhrman S.T."/>
            <person name="Glockner G."/>
            <person name="John U."/>
            <person name="Richards T."/>
            <person name="Worden A.Z."/>
            <person name="Zhang X."/>
            <person name="Grigoriev I.V."/>
            <person name="Allen A.E."/>
            <person name="Bidle K."/>
            <person name="Borodovsky M."/>
            <person name="Bowler C."/>
            <person name="Brownlee C."/>
            <person name="Cock J.M."/>
            <person name="Elias M."/>
            <person name="Gladyshev V.N."/>
            <person name="Groth M."/>
            <person name="Guda C."/>
            <person name="Hadaegh A."/>
            <person name="Iglesias-Rodriguez M.D."/>
            <person name="Jenkins J."/>
            <person name="Jones B.M."/>
            <person name="Lawson T."/>
            <person name="Leese F."/>
            <person name="Lindquist E."/>
            <person name="Lobanov A."/>
            <person name="Lomsadze A."/>
            <person name="Malik S.B."/>
            <person name="Marsh M.E."/>
            <person name="Mackinder L."/>
            <person name="Mock T."/>
            <person name="Mueller-Roeber B."/>
            <person name="Pagarete A."/>
            <person name="Parker M."/>
            <person name="Probert I."/>
            <person name="Quesneville H."/>
            <person name="Raines C."/>
            <person name="Rensing S.A."/>
            <person name="Riano-Pachon D.M."/>
            <person name="Richier S."/>
            <person name="Rokitta S."/>
            <person name="Shiraiwa Y."/>
            <person name="Soanes D.M."/>
            <person name="van der Giezen M."/>
            <person name="Wahlund T.M."/>
            <person name="Williams B."/>
            <person name="Wilson W."/>
            <person name="Wolfe G."/>
            <person name="Wurch L.L."/>
        </authorList>
    </citation>
    <scope>NUCLEOTIDE SEQUENCE</scope>
</reference>
<dbReference type="EnsemblProtists" id="EOD31236">
    <property type="protein sequence ID" value="EOD31236"/>
    <property type="gene ID" value="EMIHUDRAFT_232178"/>
</dbReference>
<keyword evidence="3" id="KW-1185">Reference proteome</keyword>
<dbReference type="eggNOG" id="ENOG502RZ90">
    <property type="taxonomic scope" value="Eukaryota"/>
</dbReference>
<feature type="region of interest" description="Disordered" evidence="1">
    <location>
        <begin position="1"/>
        <end position="25"/>
    </location>
</feature>
<dbReference type="HOGENOM" id="CLU_797959_0_0_1"/>
<accession>A0A0D3K651</accession>
<dbReference type="Proteomes" id="UP000013827">
    <property type="component" value="Unassembled WGS sequence"/>
</dbReference>